<feature type="compositionally biased region" description="Gly residues" evidence="6">
    <location>
        <begin position="79"/>
        <end position="91"/>
    </location>
</feature>
<protein>
    <submittedName>
        <fullName evidence="10">Nitrate reductase</fullName>
    </submittedName>
</protein>
<feature type="transmembrane region" description="Helical" evidence="7">
    <location>
        <begin position="208"/>
        <end position="232"/>
    </location>
</feature>
<dbReference type="Gene3D" id="2.40.30.10">
    <property type="entry name" value="Translation factors"/>
    <property type="match status" value="1"/>
</dbReference>
<comment type="caution">
    <text evidence="10">The sequence shown here is derived from an EMBL/GenBank/DDBJ whole genome shotgun (WGS) entry which is preliminary data.</text>
</comment>
<dbReference type="Proteomes" id="UP001153069">
    <property type="component" value="Unassembled WGS sequence"/>
</dbReference>
<organism evidence="10 11">
    <name type="scientific">Seminavis robusta</name>
    <dbReference type="NCBI Taxonomy" id="568900"/>
    <lineage>
        <taxon>Eukaryota</taxon>
        <taxon>Sar</taxon>
        <taxon>Stramenopiles</taxon>
        <taxon>Ochrophyta</taxon>
        <taxon>Bacillariophyta</taxon>
        <taxon>Bacillariophyceae</taxon>
        <taxon>Bacillariophycidae</taxon>
        <taxon>Naviculales</taxon>
        <taxon>Naviculaceae</taxon>
        <taxon>Seminavis</taxon>
    </lineage>
</organism>
<dbReference type="PANTHER" id="PTHR19370">
    <property type="entry name" value="NADH-CYTOCHROME B5 REDUCTASE"/>
    <property type="match status" value="1"/>
</dbReference>
<dbReference type="SUPFAM" id="SSF63380">
    <property type="entry name" value="Riboflavin synthase domain-like"/>
    <property type="match status" value="1"/>
</dbReference>
<accession>A0A9N8F2H7</accession>
<feature type="binding site" evidence="5">
    <location>
        <position position="578"/>
    </location>
    <ligand>
        <name>FAD</name>
        <dbReference type="ChEBI" id="CHEBI:57692"/>
    </ligand>
</feature>
<dbReference type="PROSITE" id="PS51384">
    <property type="entry name" value="FAD_FR"/>
    <property type="match status" value="1"/>
</dbReference>
<sequence length="994" mass="108692">MKLFNETTKLLLIIAALGNGSRAQDNVTPWNESAVSEAGQDGVEADRANRVDSQRLGVFGGEVDDVTPGQNGPPSGFASPGGPGTTGGPGGPFAQTPALDLDFFEGGVVDIDTDTLYYTVSAELPQEALRNLCFVDSVLPADVAQGVCPDGKLELSLCRQTCEDMMIKEFTNCPLNLAGCCECGYYSFKTNNLASGDLYEFRPGTSNVFWTILPGWVNLGVWTFLTASLMFLMLTRNSMPKARTMVVRITRVVGWIGMLAFSMWGLVYLVGMNGLGYQFYFAFPLSRVGILIHVIFSSLWLISGVIQLVGPIRRMAFGIHRANGWLCVASTVLASVGLFILLLAPHQSAIGGIFISAIFAAYWNVSLGLGCYYGIKRDIDSHRRWMVRHMFVGNSVILGRIFNVLVEIIFKDQAYYVGPFYDAACEDLAGVKYAEIMYISGETAYLSTEQMSFACRGITTLYDSYFFAVQFAVVMLVAGIFAAELWLWATGLQHSQQTVSLAQTSIRIPSVGGTEDKRPLMVICNLKEELPITLVEKEAIATDAVKMRFSLPDANSGLLIEQLGHVNLRKADMIRPRPYSPIISLEAGFGTFIVRHASRGLLSTYMVQQMKEGQSLLLSGPMAPVIAPSLQHAKNLLLIAGGAGIAPFYSLVETTEAKCHVLMAEKDQSCERRPMCMDLQEKDCYDQELHTPCILLSVAYLLHLELDHEAHRKEQTKQNKKNRRKVLVCTPKQVPVAAEAPPKKPAPKKATVKKAAGKKQATLTPTAVTPVSKADPADKVDGGTLLQDPAVNKLLAMITNQPGLFTQVANSAAAVADNSAASNKDDSVSETSVVEVVAATSKKVPKTTRAGTAVTIKQESNPAGNDTRSLSIPTKPVEDRGLSGLDIETNIGGRSALISNLVAFMKDTVYKTRTPSVTKRRTFLQHFMRTGVQLWCLTIEEQRKVLSQDDGTCYAASENDYEWTDPEQPFINVDDDNDEEEEQDEDEDEHDSEN</sequence>
<feature type="transmembrane region" description="Helical" evidence="7">
    <location>
        <begin position="465"/>
        <end position="489"/>
    </location>
</feature>
<feature type="transmembrane region" description="Helical" evidence="7">
    <location>
        <begin position="350"/>
        <end position="375"/>
    </location>
</feature>
<dbReference type="InterPro" id="IPR018750">
    <property type="entry name" value="DUF2306_membrane"/>
</dbReference>
<evidence type="ECO:0000256" key="2">
    <source>
        <dbReference type="ARBA" id="ARBA00022630"/>
    </source>
</evidence>
<feature type="transmembrane region" description="Helical" evidence="7">
    <location>
        <begin position="322"/>
        <end position="344"/>
    </location>
</feature>
<evidence type="ECO:0000256" key="4">
    <source>
        <dbReference type="ARBA" id="ARBA00023002"/>
    </source>
</evidence>
<evidence type="ECO:0000256" key="1">
    <source>
        <dbReference type="ARBA" id="ARBA00001974"/>
    </source>
</evidence>
<proteinExistence type="predicted"/>
<feature type="compositionally biased region" description="Basic residues" evidence="6">
    <location>
        <begin position="745"/>
        <end position="757"/>
    </location>
</feature>
<keyword evidence="7" id="KW-0812">Transmembrane</keyword>
<dbReference type="GO" id="GO:0016491">
    <property type="term" value="F:oxidoreductase activity"/>
    <property type="evidence" value="ECO:0007669"/>
    <property type="project" value="UniProtKB-KW"/>
</dbReference>
<dbReference type="SUPFAM" id="SSF52343">
    <property type="entry name" value="Ferredoxin reductase-like, C-terminal NADP-linked domain"/>
    <property type="match status" value="1"/>
</dbReference>
<dbReference type="InterPro" id="IPR001834">
    <property type="entry name" value="CBR-like"/>
</dbReference>
<keyword evidence="8" id="KW-0732">Signal</keyword>
<feature type="transmembrane region" description="Helical" evidence="7">
    <location>
        <begin position="252"/>
        <end position="270"/>
    </location>
</feature>
<feature type="region of interest" description="Disordered" evidence="6">
    <location>
        <begin position="957"/>
        <end position="994"/>
    </location>
</feature>
<keyword evidence="2 5" id="KW-0285">Flavoprotein</keyword>
<dbReference type="InterPro" id="IPR017938">
    <property type="entry name" value="Riboflavin_synthase-like_b-brl"/>
</dbReference>
<dbReference type="InterPro" id="IPR039261">
    <property type="entry name" value="FNR_nucleotide-bd"/>
</dbReference>
<evidence type="ECO:0000313" key="11">
    <source>
        <dbReference type="Proteomes" id="UP001153069"/>
    </source>
</evidence>
<evidence type="ECO:0000259" key="9">
    <source>
        <dbReference type="PROSITE" id="PS51384"/>
    </source>
</evidence>
<feature type="binding site" evidence="5">
    <location>
        <position position="577"/>
    </location>
    <ligand>
        <name>FAD</name>
        <dbReference type="ChEBI" id="CHEBI:57692"/>
    </ligand>
</feature>
<feature type="binding site" evidence="5">
    <location>
        <position position="593"/>
    </location>
    <ligand>
        <name>FAD</name>
        <dbReference type="ChEBI" id="CHEBI:57692"/>
    </ligand>
</feature>
<keyword evidence="3 5" id="KW-0274">FAD</keyword>
<dbReference type="InterPro" id="IPR017927">
    <property type="entry name" value="FAD-bd_FR_type"/>
</dbReference>
<gene>
    <name evidence="10" type="ORF">SEMRO_3550_G349150.1</name>
</gene>
<dbReference type="Pfam" id="PF10067">
    <property type="entry name" value="DUF2306"/>
    <property type="match status" value="1"/>
</dbReference>
<feature type="region of interest" description="Disordered" evidence="6">
    <location>
        <begin position="60"/>
        <end position="92"/>
    </location>
</feature>
<feature type="chain" id="PRO_5040456678" evidence="8">
    <location>
        <begin position="24"/>
        <end position="994"/>
    </location>
</feature>
<evidence type="ECO:0000256" key="7">
    <source>
        <dbReference type="SAM" id="Phobius"/>
    </source>
</evidence>
<keyword evidence="7" id="KW-0472">Membrane</keyword>
<feature type="compositionally biased region" description="Acidic residues" evidence="6">
    <location>
        <begin position="973"/>
        <end position="994"/>
    </location>
</feature>
<keyword evidence="4" id="KW-0560">Oxidoreductase</keyword>
<dbReference type="OrthoDB" id="432685at2759"/>
<feature type="binding site" evidence="5">
    <location>
        <position position="603"/>
    </location>
    <ligand>
        <name>FAD</name>
        <dbReference type="ChEBI" id="CHEBI:57692"/>
    </ligand>
</feature>
<name>A0A9N8F2H7_9STRA</name>
<feature type="region of interest" description="Disordered" evidence="6">
    <location>
        <begin position="734"/>
        <end position="775"/>
    </location>
</feature>
<evidence type="ECO:0000256" key="8">
    <source>
        <dbReference type="SAM" id="SignalP"/>
    </source>
</evidence>
<dbReference type="EMBL" id="CAICTM010003548">
    <property type="protein sequence ID" value="CAB9531453.1"/>
    <property type="molecule type" value="Genomic_DNA"/>
</dbReference>
<evidence type="ECO:0000256" key="5">
    <source>
        <dbReference type="PIRSR" id="PIRSR601834-1"/>
    </source>
</evidence>
<keyword evidence="7" id="KW-1133">Transmembrane helix</keyword>
<dbReference type="InterPro" id="IPR008333">
    <property type="entry name" value="Cbr1-like_FAD-bd_dom"/>
</dbReference>
<evidence type="ECO:0000313" key="10">
    <source>
        <dbReference type="EMBL" id="CAB9531453.1"/>
    </source>
</evidence>
<keyword evidence="11" id="KW-1185">Reference proteome</keyword>
<comment type="cofactor">
    <cofactor evidence="1 5">
        <name>FAD</name>
        <dbReference type="ChEBI" id="CHEBI:57692"/>
    </cofactor>
</comment>
<evidence type="ECO:0000256" key="6">
    <source>
        <dbReference type="SAM" id="MobiDB-lite"/>
    </source>
</evidence>
<dbReference type="Pfam" id="PF00970">
    <property type="entry name" value="FAD_binding_6"/>
    <property type="match status" value="1"/>
</dbReference>
<reference evidence="10" key="1">
    <citation type="submission" date="2020-06" db="EMBL/GenBank/DDBJ databases">
        <authorList>
            <consortium name="Plant Systems Biology data submission"/>
        </authorList>
    </citation>
    <scope>NUCLEOTIDE SEQUENCE</scope>
    <source>
        <strain evidence="10">D6</strain>
    </source>
</reference>
<feature type="binding site" evidence="5">
    <location>
        <position position="579"/>
    </location>
    <ligand>
        <name>FAD</name>
        <dbReference type="ChEBI" id="CHEBI:57692"/>
    </ligand>
</feature>
<feature type="domain" description="FAD-binding FR-type" evidence="9">
    <location>
        <begin position="527"/>
        <end position="628"/>
    </location>
</feature>
<evidence type="ECO:0000256" key="3">
    <source>
        <dbReference type="ARBA" id="ARBA00022827"/>
    </source>
</evidence>
<feature type="signal peptide" evidence="8">
    <location>
        <begin position="1"/>
        <end position="23"/>
    </location>
</feature>
<feature type="transmembrane region" description="Helical" evidence="7">
    <location>
        <begin position="290"/>
        <end position="310"/>
    </location>
</feature>
<dbReference type="AlphaFoldDB" id="A0A9N8F2H7"/>